<dbReference type="EnsemblMetazoa" id="SMAR013703-RA">
    <property type="protein sequence ID" value="SMAR013703-PA"/>
    <property type="gene ID" value="SMAR013703"/>
</dbReference>
<organism evidence="1 2">
    <name type="scientific">Strigamia maritima</name>
    <name type="common">European centipede</name>
    <name type="synonym">Geophilus maritimus</name>
    <dbReference type="NCBI Taxonomy" id="126957"/>
    <lineage>
        <taxon>Eukaryota</taxon>
        <taxon>Metazoa</taxon>
        <taxon>Ecdysozoa</taxon>
        <taxon>Arthropoda</taxon>
        <taxon>Myriapoda</taxon>
        <taxon>Chilopoda</taxon>
        <taxon>Pleurostigmophora</taxon>
        <taxon>Geophilomorpha</taxon>
        <taxon>Linotaeniidae</taxon>
        <taxon>Strigamia</taxon>
    </lineage>
</organism>
<dbReference type="AlphaFoldDB" id="T1JIM2"/>
<reference evidence="2" key="1">
    <citation type="submission" date="2011-05" db="EMBL/GenBank/DDBJ databases">
        <authorList>
            <person name="Richards S.R."/>
            <person name="Qu J."/>
            <person name="Jiang H."/>
            <person name="Jhangiani S.N."/>
            <person name="Agravi P."/>
            <person name="Goodspeed R."/>
            <person name="Gross S."/>
            <person name="Mandapat C."/>
            <person name="Jackson L."/>
            <person name="Mathew T."/>
            <person name="Pu L."/>
            <person name="Thornton R."/>
            <person name="Saada N."/>
            <person name="Wilczek-Boney K.B."/>
            <person name="Lee S."/>
            <person name="Kovar C."/>
            <person name="Wu Y."/>
            <person name="Scherer S.E."/>
            <person name="Worley K.C."/>
            <person name="Muzny D.M."/>
            <person name="Gibbs R."/>
        </authorList>
    </citation>
    <scope>NUCLEOTIDE SEQUENCE</scope>
    <source>
        <strain evidence="2">Brora</strain>
    </source>
</reference>
<dbReference type="EMBL" id="JH431465">
    <property type="status" value="NOT_ANNOTATED_CDS"/>
    <property type="molecule type" value="Genomic_DNA"/>
</dbReference>
<dbReference type="Proteomes" id="UP000014500">
    <property type="component" value="Unassembled WGS sequence"/>
</dbReference>
<keyword evidence="2" id="KW-1185">Reference proteome</keyword>
<dbReference type="HOGENOM" id="CLU_2545502_0_0_1"/>
<evidence type="ECO:0000313" key="1">
    <source>
        <dbReference type="EnsemblMetazoa" id="SMAR013703-PA"/>
    </source>
</evidence>
<accession>T1JIM2</accession>
<sequence>MLTDNVYKNKTDATRDTTAETEAMKLIVNCTPALTATLNATLDNAFHKNGNAIFAKIASMVLMRMKIIVSTQTQLNEILNCSI</sequence>
<proteinExistence type="predicted"/>
<protein>
    <submittedName>
        <fullName evidence="1">Uncharacterized protein</fullName>
    </submittedName>
</protein>
<name>T1JIM2_STRMM</name>
<reference evidence="1" key="2">
    <citation type="submission" date="2015-02" db="UniProtKB">
        <authorList>
            <consortium name="EnsemblMetazoa"/>
        </authorList>
    </citation>
    <scope>IDENTIFICATION</scope>
</reference>
<evidence type="ECO:0000313" key="2">
    <source>
        <dbReference type="Proteomes" id="UP000014500"/>
    </source>
</evidence>